<dbReference type="Proteomes" id="UP001335648">
    <property type="component" value="Unassembled WGS sequence"/>
</dbReference>
<accession>A0AAN8BND0</accession>
<proteinExistence type="predicted"/>
<dbReference type="AlphaFoldDB" id="A0AAN8BND0"/>
<evidence type="ECO:0000313" key="2">
    <source>
        <dbReference type="Proteomes" id="UP001335648"/>
    </source>
</evidence>
<reference evidence="1 2" key="1">
    <citation type="journal article" date="2023" name="Mol. Biol. Evol.">
        <title>Genomics of Secondarily Temperate Adaptation in the Only Non-Antarctic Icefish.</title>
        <authorList>
            <person name="Rivera-Colon A.G."/>
            <person name="Rayamajhi N."/>
            <person name="Minhas B.F."/>
            <person name="Madrigal G."/>
            <person name="Bilyk K.T."/>
            <person name="Yoon V."/>
            <person name="Hune M."/>
            <person name="Gregory S."/>
            <person name="Cheng C.H.C."/>
            <person name="Catchen J.M."/>
        </authorList>
    </citation>
    <scope>NUCLEOTIDE SEQUENCE [LARGE SCALE GENOMIC DNA]</scope>
    <source>
        <strain evidence="1">JC2023a</strain>
    </source>
</reference>
<name>A0AAN8BND0_9TELE</name>
<sequence length="66" mass="6787">MATHNRATTLKVREQSCTTAPCARCTGTTVTGLQEDLGTGSGVHVKAFEEGADTMALVVRAASSSC</sequence>
<protein>
    <submittedName>
        <fullName evidence="1">Uncharacterized protein</fullName>
    </submittedName>
</protein>
<evidence type="ECO:0000313" key="1">
    <source>
        <dbReference type="EMBL" id="KAK5887040.1"/>
    </source>
</evidence>
<keyword evidence="2" id="KW-1185">Reference proteome</keyword>
<comment type="caution">
    <text evidence="1">The sequence shown here is derived from an EMBL/GenBank/DDBJ whole genome shotgun (WGS) entry which is preliminary data.</text>
</comment>
<organism evidence="1 2">
    <name type="scientific">Champsocephalus esox</name>
    <name type="common">pike icefish</name>
    <dbReference type="NCBI Taxonomy" id="159716"/>
    <lineage>
        <taxon>Eukaryota</taxon>
        <taxon>Metazoa</taxon>
        <taxon>Chordata</taxon>
        <taxon>Craniata</taxon>
        <taxon>Vertebrata</taxon>
        <taxon>Euteleostomi</taxon>
        <taxon>Actinopterygii</taxon>
        <taxon>Neopterygii</taxon>
        <taxon>Teleostei</taxon>
        <taxon>Neoteleostei</taxon>
        <taxon>Acanthomorphata</taxon>
        <taxon>Eupercaria</taxon>
        <taxon>Perciformes</taxon>
        <taxon>Notothenioidei</taxon>
        <taxon>Channichthyidae</taxon>
        <taxon>Champsocephalus</taxon>
    </lineage>
</organism>
<gene>
    <name evidence="1" type="ORF">CesoFtcFv8_018016</name>
</gene>
<dbReference type="EMBL" id="JAULUE010002059">
    <property type="protein sequence ID" value="KAK5887040.1"/>
    <property type="molecule type" value="Genomic_DNA"/>
</dbReference>